<organism evidence="1 2">
    <name type="scientific">Dermacentor silvarum</name>
    <name type="common">Tick</name>
    <dbReference type="NCBI Taxonomy" id="543639"/>
    <lineage>
        <taxon>Eukaryota</taxon>
        <taxon>Metazoa</taxon>
        <taxon>Ecdysozoa</taxon>
        <taxon>Arthropoda</taxon>
        <taxon>Chelicerata</taxon>
        <taxon>Arachnida</taxon>
        <taxon>Acari</taxon>
        <taxon>Parasitiformes</taxon>
        <taxon>Ixodida</taxon>
        <taxon>Ixodoidea</taxon>
        <taxon>Ixodidae</taxon>
        <taxon>Rhipicephalinae</taxon>
        <taxon>Dermacentor</taxon>
    </lineage>
</organism>
<gene>
    <name evidence="1" type="ORF">HPB49_025355</name>
</gene>
<dbReference type="EMBL" id="CM023480">
    <property type="protein sequence ID" value="KAH7971514.1"/>
    <property type="molecule type" value="Genomic_DNA"/>
</dbReference>
<dbReference type="Proteomes" id="UP000821865">
    <property type="component" value="Chromosome 11"/>
</dbReference>
<keyword evidence="2" id="KW-1185">Reference proteome</keyword>
<protein>
    <submittedName>
        <fullName evidence="1">Uncharacterized protein</fullName>
    </submittedName>
</protein>
<proteinExistence type="predicted"/>
<reference evidence="1" key="1">
    <citation type="submission" date="2020-05" db="EMBL/GenBank/DDBJ databases">
        <title>Large-scale comparative analyses of tick genomes elucidate their genetic diversity and vector capacities.</title>
        <authorList>
            <person name="Jia N."/>
            <person name="Wang J."/>
            <person name="Shi W."/>
            <person name="Du L."/>
            <person name="Sun Y."/>
            <person name="Zhan W."/>
            <person name="Jiang J."/>
            <person name="Wang Q."/>
            <person name="Zhang B."/>
            <person name="Ji P."/>
            <person name="Sakyi L.B."/>
            <person name="Cui X."/>
            <person name="Yuan T."/>
            <person name="Jiang B."/>
            <person name="Yang W."/>
            <person name="Lam T.T.-Y."/>
            <person name="Chang Q."/>
            <person name="Ding S."/>
            <person name="Wang X."/>
            <person name="Zhu J."/>
            <person name="Ruan X."/>
            <person name="Zhao L."/>
            <person name="Wei J."/>
            <person name="Que T."/>
            <person name="Du C."/>
            <person name="Cheng J."/>
            <person name="Dai P."/>
            <person name="Han X."/>
            <person name="Huang E."/>
            <person name="Gao Y."/>
            <person name="Liu J."/>
            <person name="Shao H."/>
            <person name="Ye R."/>
            <person name="Li L."/>
            <person name="Wei W."/>
            <person name="Wang X."/>
            <person name="Wang C."/>
            <person name="Yang T."/>
            <person name="Huo Q."/>
            <person name="Li W."/>
            <person name="Guo W."/>
            <person name="Chen H."/>
            <person name="Zhou L."/>
            <person name="Ni X."/>
            <person name="Tian J."/>
            <person name="Zhou Y."/>
            <person name="Sheng Y."/>
            <person name="Liu T."/>
            <person name="Pan Y."/>
            <person name="Xia L."/>
            <person name="Li J."/>
            <person name="Zhao F."/>
            <person name="Cao W."/>
        </authorList>
    </citation>
    <scope>NUCLEOTIDE SEQUENCE</scope>
    <source>
        <strain evidence="1">Dsil-2018</strain>
    </source>
</reference>
<sequence>MVIKLLKRPDLEWLEKEAKACKSDRWTVFFTAETHKPECQLRAIVTEDGSWNKLVGEVLQSKLAVIKLNDPFAVKDSTDATEVFSVGLPGVTSVASVDVDELYYSVPHDELLLVVQDFL</sequence>
<accession>A0ACB8DLR1</accession>
<comment type="caution">
    <text evidence="1">The sequence shown here is derived from an EMBL/GenBank/DDBJ whole genome shotgun (WGS) entry which is preliminary data.</text>
</comment>
<evidence type="ECO:0000313" key="1">
    <source>
        <dbReference type="EMBL" id="KAH7971514.1"/>
    </source>
</evidence>
<evidence type="ECO:0000313" key="2">
    <source>
        <dbReference type="Proteomes" id="UP000821865"/>
    </source>
</evidence>
<name>A0ACB8DLR1_DERSI</name>